<evidence type="ECO:0000313" key="8">
    <source>
        <dbReference type="Proteomes" id="UP000254939"/>
    </source>
</evidence>
<sequence>MKTRSISAGGGGPLLEVEGLAISLGTMTITTSMSIALERGESIAIVGESGSGKSVTARAIAGLLPSGLDATGAITFDGMSLMPLPERERRKVRGYRVSMLMQDPFTMLNPLMCCGDHIDEMLRARPEFASRAARANEVQRRLEEVGISDPDVARRLPFQLSGGMCQRVAMAAALARDPDLLIADEPTTALDVTSQAEIMKLLADVQRERHMGLILVTHNLRLAFATCQRVYVLYAGSILEVGDAIAIERQPFHPYTLGLLLSDPPVDIRVPNLVAMRGSVPRAAEVVDRCSFADRCDWASAVCRALKPPLVARDGLRFTACLRQDEIQSEIDARRATVLSEEPKRLSPGEARECLVRVNSLAKTFSGGRGRPVRAVRDVSFYIRSGECVGLVGESGSGKTTIGRCLVGLENPTSGDIVIGGISAADYGAMEKRDLARIRRSIQMVFQDAYSTLNPRHSVGRALSEALGASVGATSPATPERVASLLAEVGLSAAYANRRPVSLSGGERQRVAIARALAVKPAILVCDEPVSALDVSVQAQVLNLFRRLQVEHALSYLFITHDLAVLRQIAERIYVLYLGEIVEHGPTEKVIGDPQHPYTRRLVQSIPRGTMQLTR</sequence>
<feature type="domain" description="ABC transporter" evidence="6">
    <location>
        <begin position="356"/>
        <end position="603"/>
    </location>
</feature>
<dbReference type="NCBIfam" id="TIGR01727">
    <property type="entry name" value="oligo_HPY"/>
    <property type="match status" value="1"/>
</dbReference>
<dbReference type="RefSeq" id="WP_016557863.1">
    <property type="nucleotide sequence ID" value="NZ_KZ857266.1"/>
</dbReference>
<dbReference type="InterPro" id="IPR050319">
    <property type="entry name" value="ABC_transp_ATP-bind"/>
</dbReference>
<dbReference type="GO" id="GO:0005886">
    <property type="term" value="C:plasma membrane"/>
    <property type="evidence" value="ECO:0007669"/>
    <property type="project" value="UniProtKB-SubCell"/>
</dbReference>
<dbReference type="Pfam" id="PF08352">
    <property type="entry name" value="oligo_HPY"/>
    <property type="match status" value="2"/>
</dbReference>
<dbReference type="GO" id="GO:0015833">
    <property type="term" value="P:peptide transport"/>
    <property type="evidence" value="ECO:0007669"/>
    <property type="project" value="InterPro"/>
</dbReference>
<dbReference type="InterPro" id="IPR003439">
    <property type="entry name" value="ABC_transporter-like_ATP-bd"/>
</dbReference>
<gene>
    <name evidence="7" type="ORF">B5K06_24150</name>
</gene>
<keyword evidence="4" id="KW-0547">Nucleotide-binding</keyword>
<comment type="caution">
    <text evidence="7">The sequence shown here is derived from an EMBL/GenBank/DDBJ whole genome shotgun (WGS) entry which is preliminary data.</text>
</comment>
<dbReference type="Proteomes" id="UP000254939">
    <property type="component" value="Unassembled WGS sequence"/>
</dbReference>
<dbReference type="NCBIfam" id="NF007739">
    <property type="entry name" value="PRK10419.1"/>
    <property type="match status" value="2"/>
</dbReference>
<dbReference type="GO" id="GO:0055085">
    <property type="term" value="P:transmembrane transport"/>
    <property type="evidence" value="ECO:0007669"/>
    <property type="project" value="UniProtKB-ARBA"/>
</dbReference>
<dbReference type="SMART" id="SM00382">
    <property type="entry name" value="AAA"/>
    <property type="match status" value="2"/>
</dbReference>
<comment type="subcellular location">
    <subcellularLocation>
        <location evidence="1">Cell inner membrane</location>
        <topology evidence="1">Peripheral membrane protein</topology>
    </subcellularLocation>
</comment>
<dbReference type="AlphaFoldDB" id="A0A370KI49"/>
<dbReference type="GO" id="GO:0005524">
    <property type="term" value="F:ATP binding"/>
    <property type="evidence" value="ECO:0007669"/>
    <property type="project" value="UniProtKB-KW"/>
</dbReference>
<dbReference type="InterPro" id="IPR027417">
    <property type="entry name" value="P-loop_NTPase"/>
</dbReference>
<evidence type="ECO:0000256" key="1">
    <source>
        <dbReference type="ARBA" id="ARBA00004417"/>
    </source>
</evidence>
<name>A0A370KI49_9HYPH</name>
<comment type="similarity">
    <text evidence="2">Belongs to the ABC transporter superfamily.</text>
</comment>
<dbReference type="InterPro" id="IPR003593">
    <property type="entry name" value="AAA+_ATPase"/>
</dbReference>
<dbReference type="PANTHER" id="PTHR43776">
    <property type="entry name" value="TRANSPORT ATP-BINDING PROTEIN"/>
    <property type="match status" value="1"/>
</dbReference>
<dbReference type="CDD" id="cd03257">
    <property type="entry name" value="ABC_NikE_OppD_transporters"/>
    <property type="match status" value="2"/>
</dbReference>
<dbReference type="NCBIfam" id="NF008453">
    <property type="entry name" value="PRK11308.1"/>
    <property type="match status" value="2"/>
</dbReference>
<evidence type="ECO:0000313" key="7">
    <source>
        <dbReference type="EMBL" id="RDJ05564.1"/>
    </source>
</evidence>
<keyword evidence="5 7" id="KW-0067">ATP-binding</keyword>
<feature type="domain" description="ABC transporter" evidence="6">
    <location>
        <begin position="15"/>
        <end position="260"/>
    </location>
</feature>
<protein>
    <submittedName>
        <fullName evidence="7">ABC transporter ATP-binding protein</fullName>
    </submittedName>
</protein>
<dbReference type="EMBL" id="NAAC01000031">
    <property type="protein sequence ID" value="RDJ05564.1"/>
    <property type="molecule type" value="Genomic_DNA"/>
</dbReference>
<accession>A0A370KI49</accession>
<evidence type="ECO:0000256" key="3">
    <source>
        <dbReference type="ARBA" id="ARBA00022448"/>
    </source>
</evidence>
<dbReference type="Gene3D" id="3.40.50.300">
    <property type="entry name" value="P-loop containing nucleotide triphosphate hydrolases"/>
    <property type="match status" value="2"/>
</dbReference>
<keyword evidence="3" id="KW-0813">Transport</keyword>
<dbReference type="GO" id="GO:0016887">
    <property type="term" value="F:ATP hydrolysis activity"/>
    <property type="evidence" value="ECO:0007669"/>
    <property type="project" value="InterPro"/>
</dbReference>
<dbReference type="PANTHER" id="PTHR43776:SF7">
    <property type="entry name" value="D,D-DIPEPTIDE TRANSPORT ATP-BINDING PROTEIN DDPF-RELATED"/>
    <property type="match status" value="1"/>
</dbReference>
<proteinExistence type="inferred from homology"/>
<reference evidence="7 8" key="1">
    <citation type="submission" date="2017-03" db="EMBL/GenBank/DDBJ databases">
        <title>Genome analysis of Rhizobial strains effectives or ineffectives for nitrogen fixation isolated from bean seeds.</title>
        <authorList>
            <person name="Peralta H."/>
            <person name="Aguilar-Vera A."/>
            <person name="Mora Y."/>
            <person name="Vargas-Lagunas C."/>
            <person name="Girard L."/>
            <person name="Mora J."/>
        </authorList>
    </citation>
    <scope>NUCLEOTIDE SEQUENCE [LARGE SCALE GENOMIC DNA]</scope>
    <source>
        <strain evidence="7 8">CCGM3</strain>
    </source>
</reference>
<evidence type="ECO:0000256" key="5">
    <source>
        <dbReference type="ARBA" id="ARBA00022840"/>
    </source>
</evidence>
<dbReference type="PROSITE" id="PS00211">
    <property type="entry name" value="ABC_TRANSPORTER_1"/>
    <property type="match status" value="2"/>
</dbReference>
<evidence type="ECO:0000256" key="4">
    <source>
        <dbReference type="ARBA" id="ARBA00022741"/>
    </source>
</evidence>
<dbReference type="PROSITE" id="PS50893">
    <property type="entry name" value="ABC_TRANSPORTER_2"/>
    <property type="match status" value="2"/>
</dbReference>
<dbReference type="InterPro" id="IPR013563">
    <property type="entry name" value="Oligopep_ABC_C"/>
</dbReference>
<dbReference type="Pfam" id="PF00005">
    <property type="entry name" value="ABC_tran"/>
    <property type="match status" value="2"/>
</dbReference>
<evidence type="ECO:0000256" key="2">
    <source>
        <dbReference type="ARBA" id="ARBA00005417"/>
    </source>
</evidence>
<organism evidence="7 8">
    <name type="scientific">Rhizobium grahamii</name>
    <dbReference type="NCBI Taxonomy" id="1120045"/>
    <lineage>
        <taxon>Bacteria</taxon>
        <taxon>Pseudomonadati</taxon>
        <taxon>Pseudomonadota</taxon>
        <taxon>Alphaproteobacteria</taxon>
        <taxon>Hyphomicrobiales</taxon>
        <taxon>Rhizobiaceae</taxon>
        <taxon>Rhizobium/Agrobacterium group</taxon>
        <taxon>Rhizobium</taxon>
    </lineage>
</organism>
<dbReference type="OrthoDB" id="9802264at2"/>
<evidence type="ECO:0000259" key="6">
    <source>
        <dbReference type="PROSITE" id="PS50893"/>
    </source>
</evidence>
<dbReference type="SUPFAM" id="SSF52540">
    <property type="entry name" value="P-loop containing nucleoside triphosphate hydrolases"/>
    <property type="match status" value="2"/>
</dbReference>
<dbReference type="InterPro" id="IPR017871">
    <property type="entry name" value="ABC_transporter-like_CS"/>
</dbReference>